<accession>A0A4R6J1Y2</accession>
<gene>
    <name evidence="2" type="ORF">BC659_1357</name>
</gene>
<name>A0A4R6J1Y2_9BACT</name>
<evidence type="ECO:0000313" key="3">
    <source>
        <dbReference type="Proteomes" id="UP000295741"/>
    </source>
</evidence>
<feature type="region of interest" description="Disordered" evidence="1">
    <location>
        <begin position="126"/>
        <end position="156"/>
    </location>
</feature>
<reference evidence="2 3" key="1">
    <citation type="submission" date="2019-03" db="EMBL/GenBank/DDBJ databases">
        <title>Genomic Encyclopedia of Archaeal and Bacterial Type Strains, Phase II (KMG-II): from individual species to whole genera.</title>
        <authorList>
            <person name="Goeker M."/>
        </authorList>
    </citation>
    <scope>NUCLEOTIDE SEQUENCE [LARGE SCALE GENOMIC DNA]</scope>
    <source>
        <strain evidence="2 3">DSM 28323</strain>
    </source>
</reference>
<dbReference type="AlphaFoldDB" id="A0A4R6J1Y2"/>
<comment type="caution">
    <text evidence="2">The sequence shown here is derived from an EMBL/GenBank/DDBJ whole genome shotgun (WGS) entry which is preliminary data.</text>
</comment>
<dbReference type="RefSeq" id="WP_133473871.1">
    <property type="nucleotide sequence ID" value="NZ_SNWP01000010.1"/>
</dbReference>
<protein>
    <submittedName>
        <fullName evidence="2">Uncharacterized protein</fullName>
    </submittedName>
</protein>
<organism evidence="2 3">
    <name type="scientific">Sediminibacterium goheungense</name>
    <dbReference type="NCBI Taxonomy" id="1086393"/>
    <lineage>
        <taxon>Bacteria</taxon>
        <taxon>Pseudomonadati</taxon>
        <taxon>Bacteroidota</taxon>
        <taxon>Chitinophagia</taxon>
        <taxon>Chitinophagales</taxon>
        <taxon>Chitinophagaceae</taxon>
        <taxon>Sediminibacterium</taxon>
    </lineage>
</organism>
<sequence>MKKLFVIAGFLLSISSIQKADAQIRINANINIGSQPLWGPVGYDHVDYYYLPDIDVYYYVPERRFIYLDGSRWIFAASLPTRFGSINLYSVPKIVINEPKPYLRADVYRVKYKGWKGPKQIVIRDSDDERYRNHPGRALGHDKGRGKGHGKGKGRD</sequence>
<dbReference type="EMBL" id="SNWP01000010">
    <property type="protein sequence ID" value="TDO29269.1"/>
    <property type="molecule type" value="Genomic_DNA"/>
</dbReference>
<evidence type="ECO:0000256" key="1">
    <source>
        <dbReference type="SAM" id="MobiDB-lite"/>
    </source>
</evidence>
<feature type="compositionally biased region" description="Basic residues" evidence="1">
    <location>
        <begin position="146"/>
        <end position="156"/>
    </location>
</feature>
<keyword evidence="3" id="KW-1185">Reference proteome</keyword>
<evidence type="ECO:0000313" key="2">
    <source>
        <dbReference type="EMBL" id="TDO29269.1"/>
    </source>
</evidence>
<dbReference type="Proteomes" id="UP000295741">
    <property type="component" value="Unassembled WGS sequence"/>
</dbReference>
<proteinExistence type="predicted"/>
<dbReference type="OrthoDB" id="799522at2"/>